<dbReference type="HOGENOM" id="CLU_013929_14_1_1"/>
<evidence type="ECO:0000256" key="1">
    <source>
        <dbReference type="ARBA" id="ARBA00023125"/>
    </source>
</evidence>
<dbReference type="Pfam" id="PF03184">
    <property type="entry name" value="DDE_1"/>
    <property type="match status" value="1"/>
</dbReference>
<dbReference type="SMART" id="SM00674">
    <property type="entry name" value="CENPB"/>
    <property type="match status" value="1"/>
</dbReference>
<dbReference type="InterPro" id="IPR006600">
    <property type="entry name" value="HTH_CenpB_DNA-bd_dom"/>
</dbReference>
<dbReference type="Pfam" id="PF03221">
    <property type="entry name" value="HTH_Tnp_Tc5"/>
    <property type="match status" value="1"/>
</dbReference>
<dbReference type="PANTHER" id="PTHR19303:SF74">
    <property type="entry name" value="POGO TRANSPOSABLE ELEMENT WITH KRAB DOMAIN"/>
    <property type="match status" value="1"/>
</dbReference>
<sequence>MFKYTRANPHHPPPGVGAHGPKHAKKDPQKDPETYKKEEDAIKNAYQSYIQNKNQKITVLAREFDAPYRRLLARIHGQTSYQDRPPTNSLLTDAEERAVKAWIEQLDIIGTPPTNRMITGCADAILARANPHRTVGPNWVYGFLKRLPDGYERVEQTPIDPKRLNAQDLGVLQTWFDRLKIQLDTKKITYTNIWNFDETGFRVGQGKKETVVTRFGKSRTRIASASSRESLPLIECVSAAGKVIPPLIILAAKNHLEEWYQHLEKEDYLVAFSKAGYSNSELIFEWIHHFAIETKKYAGSSWRLLFMDNFDAHITYELYEFCISKKILVYTFPPNTTHILQPLDGVPFQNYKHFHGVEVNNQARAGGVVFDKYDFLFNLPKVREQIFTKKIIRSGFRDRGIYPYNPDIVFEKIGAQQILDAIPILQIWNGDEQEDIPSSPTTKSMSPPLDAYRIGRHVKRIEKDLDEIKEQIKDISPNLERRVRRIMKSSIINAHLQAQNKTHINQLLDLNRRKAKAKSRRQILNVGGVLSVRDANKRIDARRAEEIKKKWRIEERARKRRIRQAKETASRIAQNNDMCAIIDAQISGWNQPDENPFFYLDTNPSSA</sequence>
<dbReference type="GO" id="GO:0003677">
    <property type="term" value="F:DNA binding"/>
    <property type="evidence" value="ECO:0007669"/>
    <property type="project" value="UniProtKB-KW"/>
</dbReference>
<evidence type="ECO:0000259" key="3">
    <source>
        <dbReference type="PROSITE" id="PS51253"/>
    </source>
</evidence>
<evidence type="ECO:0000313" key="5">
    <source>
        <dbReference type="Proteomes" id="UP000001294"/>
    </source>
</evidence>
<dbReference type="PhylomeDB" id="B6Q7T9"/>
<dbReference type="VEuPathDB" id="FungiDB:PMAA_016230"/>
<accession>B6Q7T9</accession>
<dbReference type="PROSITE" id="PS51253">
    <property type="entry name" value="HTH_CENPB"/>
    <property type="match status" value="1"/>
</dbReference>
<organism evidence="4 5">
    <name type="scientific">Talaromyces marneffei (strain ATCC 18224 / CBS 334.59 / QM 7333)</name>
    <name type="common">Penicillium marneffei</name>
    <dbReference type="NCBI Taxonomy" id="441960"/>
    <lineage>
        <taxon>Eukaryota</taxon>
        <taxon>Fungi</taxon>
        <taxon>Dikarya</taxon>
        <taxon>Ascomycota</taxon>
        <taxon>Pezizomycotina</taxon>
        <taxon>Eurotiomycetes</taxon>
        <taxon>Eurotiomycetidae</taxon>
        <taxon>Eurotiales</taxon>
        <taxon>Trichocomaceae</taxon>
        <taxon>Talaromyces</taxon>
        <taxon>Talaromyces sect. Talaromyces</taxon>
    </lineage>
</organism>
<feature type="region of interest" description="Disordered" evidence="2">
    <location>
        <begin position="1"/>
        <end position="38"/>
    </location>
</feature>
<evidence type="ECO:0000313" key="4">
    <source>
        <dbReference type="EMBL" id="EEA26702.1"/>
    </source>
</evidence>
<feature type="compositionally biased region" description="Basic and acidic residues" evidence="2">
    <location>
        <begin position="26"/>
        <end position="38"/>
    </location>
</feature>
<evidence type="ECO:0000256" key="2">
    <source>
        <dbReference type="SAM" id="MobiDB-lite"/>
    </source>
</evidence>
<protein>
    <recommendedName>
        <fullName evidence="3">HTH CENPB-type domain-containing protein</fullName>
    </recommendedName>
</protein>
<reference evidence="5" key="1">
    <citation type="journal article" date="2015" name="Genome Announc.">
        <title>Genome sequence of the AIDS-associated pathogen Penicillium marneffei (ATCC18224) and its near taxonomic relative Talaromyces stipitatus (ATCC10500).</title>
        <authorList>
            <person name="Nierman W.C."/>
            <person name="Fedorova-Abrams N.D."/>
            <person name="Andrianopoulos A."/>
        </authorList>
    </citation>
    <scope>NUCLEOTIDE SEQUENCE [LARGE SCALE GENOMIC DNA]</scope>
    <source>
        <strain evidence="5">ATCC 18224 / CBS 334.59 / QM 7333</strain>
    </source>
</reference>
<dbReference type="InterPro" id="IPR050863">
    <property type="entry name" value="CenT-Element_Derived"/>
</dbReference>
<dbReference type="EMBL" id="DS995899">
    <property type="protein sequence ID" value="EEA26702.1"/>
    <property type="molecule type" value="Genomic_DNA"/>
</dbReference>
<dbReference type="InterPro" id="IPR004875">
    <property type="entry name" value="DDE_SF_endonuclease_dom"/>
</dbReference>
<gene>
    <name evidence="4" type="ORF">PMAA_016230</name>
</gene>
<keyword evidence="1" id="KW-0238">DNA-binding</keyword>
<dbReference type="PANTHER" id="PTHR19303">
    <property type="entry name" value="TRANSPOSON"/>
    <property type="match status" value="1"/>
</dbReference>
<dbReference type="GO" id="GO:0005634">
    <property type="term" value="C:nucleus"/>
    <property type="evidence" value="ECO:0007669"/>
    <property type="project" value="TreeGrafter"/>
</dbReference>
<feature type="domain" description="HTH CENPB-type" evidence="3">
    <location>
        <begin position="83"/>
        <end position="153"/>
    </location>
</feature>
<dbReference type="OrthoDB" id="4368338at2759"/>
<dbReference type="AlphaFoldDB" id="B6Q7T9"/>
<name>B6Q7T9_TALMQ</name>
<keyword evidence="5" id="KW-1185">Reference proteome</keyword>
<proteinExistence type="predicted"/>
<dbReference type="Proteomes" id="UP000001294">
    <property type="component" value="Unassembled WGS sequence"/>
</dbReference>